<evidence type="ECO:0000256" key="6">
    <source>
        <dbReference type="ARBA" id="ARBA00023136"/>
    </source>
</evidence>
<evidence type="ECO:0000256" key="8">
    <source>
        <dbReference type="SAM" id="Phobius"/>
    </source>
</evidence>
<keyword evidence="3" id="KW-0808">Transferase</keyword>
<dbReference type="RefSeq" id="WP_119932083.1">
    <property type="nucleotide sequence ID" value="NZ_JAAVUN010000008.1"/>
</dbReference>
<feature type="transmembrane region" description="Helical" evidence="8">
    <location>
        <begin position="354"/>
        <end position="379"/>
    </location>
</feature>
<evidence type="ECO:0000256" key="4">
    <source>
        <dbReference type="ARBA" id="ARBA00022692"/>
    </source>
</evidence>
<dbReference type="EMBL" id="JAAVUN010000008">
    <property type="protein sequence ID" value="NKE09464.1"/>
    <property type="molecule type" value="Genomic_DNA"/>
</dbReference>
<feature type="transmembrane region" description="Helical" evidence="8">
    <location>
        <begin position="20"/>
        <end position="39"/>
    </location>
</feature>
<gene>
    <name evidence="9" type="ORF">GTW58_05815</name>
</gene>
<keyword evidence="6 8" id="KW-0472">Membrane</keyword>
<feature type="transmembrane region" description="Helical" evidence="8">
    <location>
        <begin position="104"/>
        <end position="126"/>
    </location>
</feature>
<feature type="transmembrane region" description="Helical" evidence="8">
    <location>
        <begin position="158"/>
        <end position="177"/>
    </location>
</feature>
<dbReference type="InterPro" id="IPR018584">
    <property type="entry name" value="GT87"/>
</dbReference>
<reference evidence="9 10" key="1">
    <citation type="submission" date="2020-02" db="EMBL/GenBank/DDBJ databases">
        <authorList>
            <person name="Sun Q."/>
        </authorList>
    </citation>
    <scope>NUCLEOTIDE SEQUENCE [LARGE SCALE GENOMIC DNA]</scope>
    <source>
        <strain evidence="9 10">YIM 13062</strain>
    </source>
</reference>
<evidence type="ECO:0000256" key="3">
    <source>
        <dbReference type="ARBA" id="ARBA00022679"/>
    </source>
</evidence>
<keyword evidence="2" id="KW-1003">Cell membrane</keyword>
<feature type="transmembrane region" description="Helical" evidence="8">
    <location>
        <begin position="216"/>
        <end position="237"/>
    </location>
</feature>
<dbReference type="Pfam" id="PF09594">
    <property type="entry name" value="GT87"/>
    <property type="match status" value="1"/>
</dbReference>
<protein>
    <submittedName>
        <fullName evidence="9">DUF2029 domain-containing protein</fullName>
    </submittedName>
</protein>
<dbReference type="GO" id="GO:0016758">
    <property type="term" value="F:hexosyltransferase activity"/>
    <property type="evidence" value="ECO:0007669"/>
    <property type="project" value="InterPro"/>
</dbReference>
<keyword evidence="4 8" id="KW-0812">Transmembrane</keyword>
<keyword evidence="10" id="KW-1185">Reference proteome</keyword>
<evidence type="ECO:0000256" key="1">
    <source>
        <dbReference type="ARBA" id="ARBA00004651"/>
    </source>
</evidence>
<keyword evidence="5 8" id="KW-1133">Transmembrane helix</keyword>
<accession>A0A846TUP8</accession>
<feature type="transmembrane region" description="Helical" evidence="8">
    <location>
        <begin position="133"/>
        <end position="152"/>
    </location>
</feature>
<evidence type="ECO:0000313" key="9">
    <source>
        <dbReference type="EMBL" id="NKE09464.1"/>
    </source>
</evidence>
<evidence type="ECO:0000256" key="2">
    <source>
        <dbReference type="ARBA" id="ARBA00022475"/>
    </source>
</evidence>
<organism evidence="9 10">
    <name type="scientific">Kocuria subflava</name>
    <dbReference type="NCBI Taxonomy" id="1736139"/>
    <lineage>
        <taxon>Bacteria</taxon>
        <taxon>Bacillati</taxon>
        <taxon>Actinomycetota</taxon>
        <taxon>Actinomycetes</taxon>
        <taxon>Micrococcales</taxon>
        <taxon>Micrococcaceae</taxon>
        <taxon>Kocuria</taxon>
    </lineage>
</organism>
<dbReference type="AlphaFoldDB" id="A0A846TUP8"/>
<feature type="transmembrane region" description="Helical" evidence="8">
    <location>
        <begin position="306"/>
        <end position="325"/>
    </location>
</feature>
<name>A0A846TUP8_9MICC</name>
<comment type="subcellular location">
    <subcellularLocation>
        <location evidence="1">Cell membrane</location>
        <topology evidence="1">Multi-pass membrane protein</topology>
    </subcellularLocation>
</comment>
<comment type="similarity">
    <text evidence="7">Belongs to the glycosyltransferase 87 family.</text>
</comment>
<evidence type="ECO:0000256" key="7">
    <source>
        <dbReference type="ARBA" id="ARBA00024033"/>
    </source>
</evidence>
<evidence type="ECO:0000256" key="5">
    <source>
        <dbReference type="ARBA" id="ARBA00022989"/>
    </source>
</evidence>
<dbReference type="GO" id="GO:0005886">
    <property type="term" value="C:plasma membrane"/>
    <property type="evidence" value="ECO:0007669"/>
    <property type="project" value="UniProtKB-SubCell"/>
</dbReference>
<feature type="transmembrane region" description="Helical" evidence="8">
    <location>
        <begin position="279"/>
        <end position="299"/>
    </location>
</feature>
<proteinExistence type="inferred from homology"/>
<evidence type="ECO:0000313" key="10">
    <source>
        <dbReference type="Proteomes" id="UP000521379"/>
    </source>
</evidence>
<sequence length="432" mass="46984">MSRSHRLVSLSPRISWSTICALLVSYVVVTALASTYLLTVRDSPGLDMRVYWRAAQVLHGVNPNTQELYAPSLVSVGSLELPFTYPPLSALMFYPLGGMTLEQAWSITAVFGVALLGLYVLVILHLAPFSRAWFGSTPVVSVLAFLGVYGVLWNLYPVSFTLVFGQVNIALALLILWDLGRQREHTWGTGVLTGFAAGFKVTPAAMGLVPLVQGRWCTIAGMVLGLATTVVISAVFLPREVWDYFTSQLWQTSRVGEDARISNLSLNGSLHMLNLPDGWASPLWVVLVLTVLVGGALGIRRVSRAGDAFSATVIGALVMLLISPISWEHHWVWVGPLLLALIPHNPRSAPAWEWAVVVILAGLLLWTFTSAPSIFAAHLTEPGEVPAVVFNGPPSLERVATFPVWAAVLSGIWLCLRPYRTDLTPQHVPALP</sequence>
<dbReference type="Proteomes" id="UP000521379">
    <property type="component" value="Unassembled WGS sequence"/>
</dbReference>
<comment type="caution">
    <text evidence="9">The sequence shown here is derived from an EMBL/GenBank/DDBJ whole genome shotgun (WGS) entry which is preliminary data.</text>
</comment>